<dbReference type="Proteomes" id="UP000095209">
    <property type="component" value="Unassembled WGS sequence"/>
</dbReference>
<evidence type="ECO:0000313" key="4">
    <source>
        <dbReference type="Proteomes" id="UP000095209"/>
    </source>
</evidence>
<dbReference type="AlphaFoldDB" id="A0A1E5LER2"/>
<evidence type="ECO:0000313" key="3">
    <source>
        <dbReference type="EMBL" id="OEH92561.1"/>
    </source>
</evidence>
<dbReference type="Pfam" id="PF05163">
    <property type="entry name" value="DinB"/>
    <property type="match status" value="1"/>
</dbReference>
<reference evidence="3 4" key="1">
    <citation type="submission" date="2016-08" db="EMBL/GenBank/DDBJ databases">
        <title>Genome of Bacillus solimangrovi GH2-4.</title>
        <authorList>
            <person name="Lim S."/>
            <person name="Kim B.-C."/>
        </authorList>
    </citation>
    <scope>NUCLEOTIDE SEQUENCE [LARGE SCALE GENOMIC DNA]</scope>
    <source>
        <strain evidence="3 4">GH2-4</strain>
    </source>
</reference>
<evidence type="ECO:0000256" key="1">
    <source>
        <dbReference type="ARBA" id="ARBA00008635"/>
    </source>
</evidence>
<dbReference type="Gene3D" id="1.20.120.450">
    <property type="entry name" value="dinb family like domain"/>
    <property type="match status" value="1"/>
</dbReference>
<dbReference type="InterPro" id="IPR034660">
    <property type="entry name" value="DinB/YfiT-like"/>
</dbReference>
<protein>
    <recommendedName>
        <fullName evidence="5">DinB-like domain-containing protein</fullName>
    </recommendedName>
</protein>
<keyword evidence="4" id="KW-1185">Reference proteome</keyword>
<organism evidence="3 4">
    <name type="scientific">Bacillus solimangrovi</name>
    <dbReference type="NCBI Taxonomy" id="1305675"/>
    <lineage>
        <taxon>Bacteria</taxon>
        <taxon>Bacillati</taxon>
        <taxon>Bacillota</taxon>
        <taxon>Bacilli</taxon>
        <taxon>Bacillales</taxon>
        <taxon>Bacillaceae</taxon>
        <taxon>Bacillus</taxon>
    </lineage>
</organism>
<dbReference type="EMBL" id="MJEH01000025">
    <property type="protein sequence ID" value="OEH92561.1"/>
    <property type="molecule type" value="Genomic_DNA"/>
</dbReference>
<dbReference type="InterPro" id="IPR007837">
    <property type="entry name" value="DinB"/>
</dbReference>
<comment type="similarity">
    <text evidence="1">Belongs to the DinB family.</text>
</comment>
<dbReference type="SUPFAM" id="SSF109854">
    <property type="entry name" value="DinB/YfiT-like putative metalloenzymes"/>
    <property type="match status" value="1"/>
</dbReference>
<sequence length="165" mass="18609">MANANEVFGQALVMSLKGERGHIPIERALSDIDAELAGKQIDEVPYTIYQLVKHMLYWQDKFLEFLDGGQPVMPTAVHEMWEEESKPASPEEWKETIERLLKGTDQACEIAMNVQLDDTLNKWPTESKASILRNMASHNSCHLGEIILMRRLFGAWPPVGGGYPA</sequence>
<accession>A0A1E5LER2</accession>
<dbReference type="GO" id="GO:0046872">
    <property type="term" value="F:metal ion binding"/>
    <property type="evidence" value="ECO:0007669"/>
    <property type="project" value="UniProtKB-KW"/>
</dbReference>
<evidence type="ECO:0000256" key="2">
    <source>
        <dbReference type="ARBA" id="ARBA00022723"/>
    </source>
</evidence>
<gene>
    <name evidence="3" type="ORF">BFG57_15220</name>
</gene>
<evidence type="ECO:0008006" key="5">
    <source>
        <dbReference type="Google" id="ProtNLM"/>
    </source>
</evidence>
<proteinExistence type="inferred from homology"/>
<keyword evidence="2" id="KW-0479">Metal-binding</keyword>
<comment type="caution">
    <text evidence="3">The sequence shown here is derived from an EMBL/GenBank/DDBJ whole genome shotgun (WGS) entry which is preliminary data.</text>
</comment>
<dbReference type="OrthoDB" id="9798830at2"/>
<dbReference type="RefSeq" id="WP_069717415.1">
    <property type="nucleotide sequence ID" value="NZ_MJEH01000025.1"/>
</dbReference>
<name>A0A1E5LER2_9BACI</name>